<reference evidence="2" key="1">
    <citation type="journal article" date="2015" name="Nature">
        <title>Complex archaea that bridge the gap between prokaryotes and eukaryotes.</title>
        <authorList>
            <person name="Spang A."/>
            <person name="Saw J.H."/>
            <person name="Jorgensen S.L."/>
            <person name="Zaremba-Niedzwiedzka K."/>
            <person name="Martijn J."/>
            <person name="Lind A.E."/>
            <person name="van Eijk R."/>
            <person name="Schleper C."/>
            <person name="Guy L."/>
            <person name="Ettema T.J."/>
        </authorList>
    </citation>
    <scope>NUCLEOTIDE SEQUENCE</scope>
</reference>
<comment type="caution">
    <text evidence="2">The sequence shown here is derived from an EMBL/GenBank/DDBJ whole genome shotgun (WGS) entry which is preliminary data.</text>
</comment>
<dbReference type="Gene3D" id="3.20.20.150">
    <property type="entry name" value="Divalent-metal-dependent TIM barrel enzymes"/>
    <property type="match status" value="1"/>
</dbReference>
<gene>
    <name evidence="2" type="ORF">LCGC14_0368970</name>
</gene>
<dbReference type="InterPro" id="IPR050312">
    <property type="entry name" value="IolE/XylAMocC-like"/>
</dbReference>
<dbReference type="Pfam" id="PF01261">
    <property type="entry name" value="AP_endonuc_2"/>
    <property type="match status" value="1"/>
</dbReference>
<dbReference type="PANTHER" id="PTHR12110:SF21">
    <property type="entry name" value="XYLOSE ISOMERASE-LIKE TIM BARREL DOMAIN-CONTAINING PROTEIN"/>
    <property type="match status" value="1"/>
</dbReference>
<dbReference type="EMBL" id="LAZR01000293">
    <property type="protein sequence ID" value="KKN76605.1"/>
    <property type="molecule type" value="Genomic_DNA"/>
</dbReference>
<feature type="domain" description="Xylose isomerase-like TIM barrel" evidence="1">
    <location>
        <begin position="18"/>
        <end position="240"/>
    </location>
</feature>
<evidence type="ECO:0000259" key="1">
    <source>
        <dbReference type="Pfam" id="PF01261"/>
    </source>
</evidence>
<name>A0A0F9T5S4_9ZZZZ</name>
<accession>A0A0F9T5S4</accession>
<dbReference type="PANTHER" id="PTHR12110">
    <property type="entry name" value="HYDROXYPYRUVATE ISOMERASE"/>
    <property type="match status" value="1"/>
</dbReference>
<dbReference type="AlphaFoldDB" id="A0A0F9T5S4"/>
<dbReference type="InterPro" id="IPR013022">
    <property type="entry name" value="Xyl_isomerase-like_TIM-brl"/>
</dbReference>
<dbReference type="InterPro" id="IPR036237">
    <property type="entry name" value="Xyl_isomerase-like_sf"/>
</dbReference>
<evidence type="ECO:0000313" key="2">
    <source>
        <dbReference type="EMBL" id="KKN76605.1"/>
    </source>
</evidence>
<dbReference type="SUPFAM" id="SSF51658">
    <property type="entry name" value="Xylose isomerase-like"/>
    <property type="match status" value="1"/>
</dbReference>
<organism evidence="2">
    <name type="scientific">marine sediment metagenome</name>
    <dbReference type="NCBI Taxonomy" id="412755"/>
    <lineage>
        <taxon>unclassified sequences</taxon>
        <taxon>metagenomes</taxon>
        <taxon>ecological metagenomes</taxon>
    </lineage>
</organism>
<protein>
    <recommendedName>
        <fullName evidence="1">Xylose isomerase-like TIM barrel domain-containing protein</fullName>
    </recommendedName>
</protein>
<proteinExistence type="predicted"/>
<sequence length="257" mass="27155">MKLGICTAADALSALPEGLDYIEESVGGALCPRQDEAAFEAALAKCAAAVAPVIAANCFIPGDLKSTGPDVDGAALDEYIWTVFSRAQRVGIKIIVFGSGGSRGVPDGFDKAAAFDQLTAHLKRWGPIADVCGVTIVIEPLQVAECNIINTVTEGADLARAVNHPNVRVLADFYHMACDGESPDTIRQAGDLLQHCHTAEKQERTAPGAAGDDFRPVLKALKDIGYDGAISLECGWGDMQAEAPASLAEFRRQWDEA</sequence>